<feature type="transmembrane region" description="Helical" evidence="1">
    <location>
        <begin position="45"/>
        <end position="64"/>
    </location>
</feature>
<keyword evidence="1" id="KW-0812">Transmembrane</keyword>
<protein>
    <recommendedName>
        <fullName evidence="6">DUF4179 domain-containing protein</fullName>
    </recommendedName>
</protein>
<evidence type="ECO:0008006" key="6">
    <source>
        <dbReference type="Google" id="ProtNLM"/>
    </source>
</evidence>
<dbReference type="Proteomes" id="UP001549097">
    <property type="component" value="Unassembled WGS sequence"/>
</dbReference>
<dbReference type="Pfam" id="PF13786">
    <property type="entry name" value="DUF4179"/>
    <property type="match status" value="1"/>
</dbReference>
<proteinExistence type="predicted"/>
<dbReference type="RefSeq" id="WP_198769160.1">
    <property type="nucleotide sequence ID" value="NZ_JAEACF010000002.1"/>
</dbReference>
<evidence type="ECO:0000313" key="4">
    <source>
        <dbReference type="EMBL" id="MET3730030.1"/>
    </source>
</evidence>
<accession>A0ABV2LN66</accession>
<evidence type="ECO:0000256" key="1">
    <source>
        <dbReference type="SAM" id="Phobius"/>
    </source>
</evidence>
<dbReference type="Pfam" id="PF18705">
    <property type="entry name" value="DUF5643"/>
    <property type="match status" value="1"/>
</dbReference>
<evidence type="ECO:0000259" key="2">
    <source>
        <dbReference type="Pfam" id="PF13786"/>
    </source>
</evidence>
<evidence type="ECO:0000313" key="5">
    <source>
        <dbReference type="Proteomes" id="UP001549097"/>
    </source>
</evidence>
<evidence type="ECO:0000259" key="3">
    <source>
        <dbReference type="Pfam" id="PF18705"/>
    </source>
</evidence>
<gene>
    <name evidence="4" type="ORF">ABID52_003647</name>
</gene>
<keyword evidence="1" id="KW-1133">Transmembrane helix</keyword>
<dbReference type="InterPro" id="IPR040680">
    <property type="entry name" value="DUF5643"/>
</dbReference>
<feature type="domain" description="DUF4179" evidence="2">
    <location>
        <begin position="46"/>
        <end position="130"/>
    </location>
</feature>
<reference evidence="4 5" key="1">
    <citation type="submission" date="2024-06" db="EMBL/GenBank/DDBJ databases">
        <title>Genomic Encyclopedia of Type Strains, Phase IV (KMG-IV): sequencing the most valuable type-strain genomes for metagenomic binning, comparative biology and taxonomic classification.</title>
        <authorList>
            <person name="Goeker M."/>
        </authorList>
    </citation>
    <scope>NUCLEOTIDE SEQUENCE [LARGE SCALE GENOMIC DNA]</scope>
    <source>
        <strain evidence="4 5">DSM 100124</strain>
    </source>
</reference>
<dbReference type="EMBL" id="JBEPMP010000002">
    <property type="protein sequence ID" value="MET3730030.1"/>
    <property type="molecule type" value="Genomic_DNA"/>
</dbReference>
<sequence length="338" mass="37416">MDIKWVDKKDQNDPSRTELLSAIQKGVNEGKRIKRKERVKARLKVSAWMSGTAASVVLVSGFVFSPINTVLADVPLIGKLYEELDISIGKELAASNLVTEINQKATSNGVDVTVTSAYYDGNVIGVTIKAEGKDLSVGAMDKKHSPETGYTIGGADKDQLVGLRGPLQKLKEGSYVAALEFELKEKELPKNYTLPLQFTLIANKKGIWNFSIPVKQLPVETIKLNESSSTKNGLHKINLNKLSIAKASSTLYYTFDTIKGDLNQDVHLIVFDEHGKRVPLRSNGVENSIEHSEGVKQYRELQLGKIADDVNYLMVYPEVVSMDRENRTELSPIKVLLQ</sequence>
<feature type="domain" description="DUF5643" evidence="3">
    <location>
        <begin position="220"/>
        <end position="333"/>
    </location>
</feature>
<keyword evidence="5" id="KW-1185">Reference proteome</keyword>
<organism evidence="4 5">
    <name type="scientific">Fictibacillus halophilus</name>
    <dbReference type="NCBI Taxonomy" id="1610490"/>
    <lineage>
        <taxon>Bacteria</taxon>
        <taxon>Bacillati</taxon>
        <taxon>Bacillota</taxon>
        <taxon>Bacilli</taxon>
        <taxon>Bacillales</taxon>
        <taxon>Fictibacillaceae</taxon>
        <taxon>Fictibacillus</taxon>
    </lineage>
</organism>
<dbReference type="Gene3D" id="2.60.40.1640">
    <property type="entry name" value="Conserved domain protein"/>
    <property type="match status" value="1"/>
</dbReference>
<name>A0ABV2LN66_9BACL</name>
<keyword evidence="1" id="KW-0472">Membrane</keyword>
<comment type="caution">
    <text evidence="4">The sequence shown here is derived from an EMBL/GenBank/DDBJ whole genome shotgun (WGS) entry which is preliminary data.</text>
</comment>
<dbReference type="InterPro" id="IPR025436">
    <property type="entry name" value="DUF4179"/>
</dbReference>
<dbReference type="Gene3D" id="2.60.40.1630">
    <property type="entry name" value="bacillus anthracis domain"/>
    <property type="match status" value="1"/>
</dbReference>